<evidence type="ECO:0000256" key="3">
    <source>
        <dbReference type="ARBA" id="ARBA00023295"/>
    </source>
</evidence>
<keyword evidence="7" id="KW-1185">Reference proteome</keyword>
<accession>A0A917M960</accession>
<dbReference type="GO" id="GO:0016798">
    <property type="term" value="F:hydrolase activity, acting on glycosyl bonds"/>
    <property type="evidence" value="ECO:0007669"/>
    <property type="project" value="UniProtKB-KW"/>
</dbReference>
<evidence type="ECO:0000313" key="6">
    <source>
        <dbReference type="EMBL" id="GGG85598.1"/>
    </source>
</evidence>
<dbReference type="EMBL" id="BMER01000001">
    <property type="protein sequence ID" value="GGG85598.1"/>
    <property type="molecule type" value="Genomic_DNA"/>
</dbReference>
<keyword evidence="4" id="KW-0732">Signal</keyword>
<proteinExistence type="inferred from homology"/>
<sequence>MSNVNLNWFGLMMVLCVFANCGNQQAGDVEQRFPKEMVAFAPYSDRSLFSGTDSSTWDKHIRERGFILYDDGLYKIWYTGYNPDRSALKFLGYATSDDGIRWERYSENPIYSERWTEDVFVLKDQGLYYLFAEGKDDVAHLLTSTDGIQWESRGDLTIQSVAGDTIPAPYGTPTVFIKDGTWHLFYERVDAAIWVATSVDKLHWRNIQDEPVLIPGPEDYDKGAVAANQIIEFDGKYYLYYHATSNPDWNKGGSPVHWNSNVAMSEDLIKWKKYPNNPLVENNESSPVTVWDGRRPKLYTMHKNMHLYLPK</sequence>
<comment type="caution">
    <text evidence="6">The sequence shown here is derived from an EMBL/GenBank/DDBJ whole genome shotgun (WGS) entry which is preliminary data.</text>
</comment>
<dbReference type="RefSeq" id="WP_188505607.1">
    <property type="nucleotide sequence ID" value="NZ_BMER01000001.1"/>
</dbReference>
<comment type="similarity">
    <text evidence="1">Belongs to the glycosyl hydrolase 32 family.</text>
</comment>
<keyword evidence="3" id="KW-0326">Glycosidase</keyword>
<dbReference type="Gene3D" id="2.115.10.20">
    <property type="entry name" value="Glycosyl hydrolase domain, family 43"/>
    <property type="match status" value="2"/>
</dbReference>
<evidence type="ECO:0000256" key="4">
    <source>
        <dbReference type="SAM" id="SignalP"/>
    </source>
</evidence>
<evidence type="ECO:0000313" key="7">
    <source>
        <dbReference type="Proteomes" id="UP000660862"/>
    </source>
</evidence>
<reference evidence="6" key="1">
    <citation type="journal article" date="2014" name="Int. J. Syst. Evol. Microbiol.">
        <title>Complete genome sequence of Corynebacterium casei LMG S-19264T (=DSM 44701T), isolated from a smear-ripened cheese.</title>
        <authorList>
            <consortium name="US DOE Joint Genome Institute (JGI-PGF)"/>
            <person name="Walter F."/>
            <person name="Albersmeier A."/>
            <person name="Kalinowski J."/>
            <person name="Ruckert C."/>
        </authorList>
    </citation>
    <scope>NUCLEOTIDE SEQUENCE</scope>
    <source>
        <strain evidence="6">CGMCC 1.12195</strain>
    </source>
</reference>
<evidence type="ECO:0000259" key="5">
    <source>
        <dbReference type="Pfam" id="PF00251"/>
    </source>
</evidence>
<organism evidence="6 7">
    <name type="scientific">Parapedobacter pyrenivorans</name>
    <dbReference type="NCBI Taxonomy" id="1305674"/>
    <lineage>
        <taxon>Bacteria</taxon>
        <taxon>Pseudomonadati</taxon>
        <taxon>Bacteroidota</taxon>
        <taxon>Sphingobacteriia</taxon>
        <taxon>Sphingobacteriales</taxon>
        <taxon>Sphingobacteriaceae</taxon>
        <taxon>Parapedobacter</taxon>
    </lineage>
</organism>
<dbReference type="InterPro" id="IPR023296">
    <property type="entry name" value="Glyco_hydro_beta-prop_sf"/>
</dbReference>
<feature type="domain" description="Glycosyl hydrolase family 32 N-terminal" evidence="5">
    <location>
        <begin position="176"/>
        <end position="300"/>
    </location>
</feature>
<evidence type="ECO:0000256" key="2">
    <source>
        <dbReference type="ARBA" id="ARBA00022801"/>
    </source>
</evidence>
<dbReference type="InterPro" id="IPR013148">
    <property type="entry name" value="Glyco_hydro_32_N"/>
</dbReference>
<feature type="signal peptide" evidence="4">
    <location>
        <begin position="1"/>
        <end position="26"/>
    </location>
</feature>
<dbReference type="SUPFAM" id="SSF75005">
    <property type="entry name" value="Arabinanase/levansucrase/invertase"/>
    <property type="match status" value="1"/>
</dbReference>
<dbReference type="Proteomes" id="UP000660862">
    <property type="component" value="Unassembled WGS sequence"/>
</dbReference>
<evidence type="ECO:0000256" key="1">
    <source>
        <dbReference type="ARBA" id="ARBA00009902"/>
    </source>
</evidence>
<feature type="chain" id="PRO_5038123231" description="Glycosyl hydrolase family 32 N-terminal domain-containing protein" evidence="4">
    <location>
        <begin position="27"/>
        <end position="311"/>
    </location>
</feature>
<dbReference type="PANTHER" id="PTHR35279">
    <property type="match status" value="1"/>
</dbReference>
<keyword evidence="2" id="KW-0378">Hydrolase</keyword>
<reference evidence="6" key="2">
    <citation type="submission" date="2020-09" db="EMBL/GenBank/DDBJ databases">
        <authorList>
            <person name="Sun Q."/>
            <person name="Zhou Y."/>
        </authorList>
    </citation>
    <scope>NUCLEOTIDE SEQUENCE</scope>
    <source>
        <strain evidence="6">CGMCC 1.12195</strain>
    </source>
</reference>
<dbReference type="Pfam" id="PF00251">
    <property type="entry name" value="Glyco_hydro_32N"/>
    <property type="match status" value="1"/>
</dbReference>
<gene>
    <name evidence="6" type="ORF">GCM10007415_18700</name>
</gene>
<dbReference type="AlphaFoldDB" id="A0A917M960"/>
<protein>
    <recommendedName>
        <fullName evidence="5">Glycosyl hydrolase family 32 N-terminal domain-containing protein</fullName>
    </recommendedName>
</protein>
<dbReference type="PANTHER" id="PTHR35279:SF1">
    <property type="entry name" value="ARABINANASE_LEVANSUCRASE_INVERTASE"/>
    <property type="match status" value="1"/>
</dbReference>
<name>A0A917M960_9SPHI</name>